<dbReference type="SUPFAM" id="SSF51412">
    <property type="entry name" value="Inosine monophosphate dehydrogenase (IMPDH)"/>
    <property type="match status" value="1"/>
</dbReference>
<dbReference type="PANTHER" id="PTHR32332:SF31">
    <property type="entry name" value="2-NITROPROPANE DIOXYGENASE FAMILY, PUTATIVE (AFU_ORTHOLOGUE AFUA_2G09850)-RELATED"/>
    <property type="match status" value="1"/>
</dbReference>
<reference evidence="4" key="1">
    <citation type="submission" date="2021-02" db="EMBL/GenBank/DDBJ databases">
        <authorList>
            <person name="Nowell W R."/>
        </authorList>
    </citation>
    <scope>NUCLEOTIDE SEQUENCE</scope>
</reference>
<keyword evidence="3" id="KW-0560">Oxidoreductase</keyword>
<dbReference type="AlphaFoldDB" id="A0A816C7N1"/>
<dbReference type="Proteomes" id="UP000681722">
    <property type="component" value="Unassembled WGS sequence"/>
</dbReference>
<evidence type="ECO:0008006" key="7">
    <source>
        <dbReference type="Google" id="ProtNLM"/>
    </source>
</evidence>
<comment type="caution">
    <text evidence="4">The sequence shown here is derived from an EMBL/GenBank/DDBJ whole genome shotgun (WGS) entry which is preliminary data.</text>
</comment>
<dbReference type="Pfam" id="PF03060">
    <property type="entry name" value="NMO"/>
    <property type="match status" value="1"/>
</dbReference>
<dbReference type="CDD" id="cd04730">
    <property type="entry name" value="NPD_like"/>
    <property type="match status" value="1"/>
</dbReference>
<name>A0A816C7N1_9BILA</name>
<evidence type="ECO:0000256" key="3">
    <source>
        <dbReference type="ARBA" id="ARBA00023002"/>
    </source>
</evidence>
<dbReference type="InterPro" id="IPR004136">
    <property type="entry name" value="NMO"/>
</dbReference>
<feature type="non-terminal residue" evidence="4">
    <location>
        <position position="324"/>
    </location>
</feature>
<dbReference type="Proteomes" id="UP000663829">
    <property type="component" value="Unassembled WGS sequence"/>
</dbReference>
<gene>
    <name evidence="4" type="ORF">GPM918_LOCUS43644</name>
    <name evidence="5" type="ORF">SRO942_LOCUS45180</name>
</gene>
<evidence type="ECO:0000313" key="6">
    <source>
        <dbReference type="Proteomes" id="UP000663829"/>
    </source>
</evidence>
<sequence length="324" mass="35652">GGGAGNALHWLKQQVIQCNNTKYSNGTKLKYGVGFITFALQYFPQAFEYVLAAKPTAIFFSFGDAKEYAQRVKQAGIEVISQVQNVHDGISAAEYSDVIVCQGEEAGGHGQSGLSTWTLLLLLQEKLRELGKTVPLVTAGGIGDENGLIKALDMGASGIIMGTRFLASVESSLPDEDKLRIIKATKEDTVRCRVFDLLCPPPWPEPVNGKSKKIKRFIFSQIILITGRALKDKWSMPWINNEDELSQPNVNKREVKKFNEGNQSLSIVLAVYVYFCIFSRLTAEGGYSLWCGTGVNFVVKTENAKDIVHRIATNAIQLLEAKAK</sequence>
<dbReference type="OrthoDB" id="2349068at2759"/>
<evidence type="ECO:0000313" key="4">
    <source>
        <dbReference type="EMBL" id="CAF1619475.1"/>
    </source>
</evidence>
<keyword evidence="6" id="KW-1185">Reference proteome</keyword>
<dbReference type="Gene3D" id="3.20.20.70">
    <property type="entry name" value="Aldolase class I"/>
    <property type="match status" value="1"/>
</dbReference>
<dbReference type="InterPro" id="IPR013785">
    <property type="entry name" value="Aldolase_TIM"/>
</dbReference>
<dbReference type="EMBL" id="CAJNOQ010040256">
    <property type="protein sequence ID" value="CAF1619475.1"/>
    <property type="molecule type" value="Genomic_DNA"/>
</dbReference>
<evidence type="ECO:0000256" key="2">
    <source>
        <dbReference type="ARBA" id="ARBA00022643"/>
    </source>
</evidence>
<organism evidence="4 6">
    <name type="scientific">Didymodactylos carnosus</name>
    <dbReference type="NCBI Taxonomy" id="1234261"/>
    <lineage>
        <taxon>Eukaryota</taxon>
        <taxon>Metazoa</taxon>
        <taxon>Spiralia</taxon>
        <taxon>Gnathifera</taxon>
        <taxon>Rotifera</taxon>
        <taxon>Eurotatoria</taxon>
        <taxon>Bdelloidea</taxon>
        <taxon>Philodinida</taxon>
        <taxon>Philodinidae</taxon>
        <taxon>Didymodactylos</taxon>
    </lineage>
</organism>
<keyword evidence="1" id="KW-0285">Flavoprotein</keyword>
<dbReference type="PANTHER" id="PTHR32332">
    <property type="entry name" value="2-NITROPROPANE DIOXYGENASE"/>
    <property type="match status" value="1"/>
</dbReference>
<accession>A0A816C7N1</accession>
<keyword evidence="2" id="KW-0288">FMN</keyword>
<proteinExistence type="predicted"/>
<evidence type="ECO:0000313" key="5">
    <source>
        <dbReference type="EMBL" id="CAF4508267.1"/>
    </source>
</evidence>
<evidence type="ECO:0000256" key="1">
    <source>
        <dbReference type="ARBA" id="ARBA00022630"/>
    </source>
</evidence>
<dbReference type="GO" id="GO:0018580">
    <property type="term" value="F:nitronate monooxygenase activity"/>
    <property type="evidence" value="ECO:0007669"/>
    <property type="project" value="InterPro"/>
</dbReference>
<dbReference type="EMBL" id="CAJOBC010107330">
    <property type="protein sequence ID" value="CAF4508267.1"/>
    <property type="molecule type" value="Genomic_DNA"/>
</dbReference>
<protein>
    <recommendedName>
        <fullName evidence="7">Nitronate monooxygenase domain-containing protein</fullName>
    </recommendedName>
</protein>